<dbReference type="SUPFAM" id="SSF52172">
    <property type="entry name" value="CheY-like"/>
    <property type="match status" value="1"/>
</dbReference>
<proteinExistence type="predicted"/>
<feature type="domain" description="Response regulatory" evidence="3">
    <location>
        <begin position="5"/>
        <end position="116"/>
    </location>
</feature>
<feature type="modified residue" description="4-aspartylphosphate" evidence="2">
    <location>
        <position position="56"/>
    </location>
</feature>
<dbReference type="InterPro" id="IPR001789">
    <property type="entry name" value="Sig_transdc_resp-reg_receiver"/>
</dbReference>
<evidence type="ECO:0000259" key="3">
    <source>
        <dbReference type="PROSITE" id="PS50110"/>
    </source>
</evidence>
<name>A0ABY6CLT5_9BACT</name>
<dbReference type="SMART" id="SM00448">
    <property type="entry name" value="REC"/>
    <property type="match status" value="1"/>
</dbReference>
<organism evidence="4 5">
    <name type="scientific">Reichenbachiella agarivorans</name>
    <dbReference type="NCBI Taxonomy" id="2979464"/>
    <lineage>
        <taxon>Bacteria</taxon>
        <taxon>Pseudomonadati</taxon>
        <taxon>Bacteroidota</taxon>
        <taxon>Cytophagia</taxon>
        <taxon>Cytophagales</taxon>
        <taxon>Reichenbachiellaceae</taxon>
        <taxon>Reichenbachiella</taxon>
    </lineage>
</organism>
<sequence length="120" mass="13583">MEKYKCVAIDDDLVYLEIFKKLAERVDVIDLVGTFSSAIDGAVGVSKLKPDILFLDIEMPYLDGYETISTLESKPKIIIVSSHLEYETDELKIDVKKYIRKPLEGPEQLAQIVKEVMASE</sequence>
<dbReference type="Gene3D" id="3.40.50.2300">
    <property type="match status" value="1"/>
</dbReference>
<dbReference type="RefSeq" id="WP_262308914.1">
    <property type="nucleotide sequence ID" value="NZ_CP106679.1"/>
</dbReference>
<dbReference type="PROSITE" id="PS50110">
    <property type="entry name" value="RESPONSE_REGULATORY"/>
    <property type="match status" value="1"/>
</dbReference>
<dbReference type="InterPro" id="IPR050595">
    <property type="entry name" value="Bact_response_regulator"/>
</dbReference>
<accession>A0ABY6CLT5</accession>
<dbReference type="PANTHER" id="PTHR44591">
    <property type="entry name" value="STRESS RESPONSE REGULATOR PROTEIN 1"/>
    <property type="match status" value="1"/>
</dbReference>
<evidence type="ECO:0000313" key="5">
    <source>
        <dbReference type="Proteomes" id="UP001065174"/>
    </source>
</evidence>
<evidence type="ECO:0000256" key="2">
    <source>
        <dbReference type="PROSITE-ProRule" id="PRU00169"/>
    </source>
</evidence>
<dbReference type="Proteomes" id="UP001065174">
    <property type="component" value="Chromosome"/>
</dbReference>
<gene>
    <name evidence="4" type="ORF">N6H18_14070</name>
</gene>
<evidence type="ECO:0000256" key="1">
    <source>
        <dbReference type="ARBA" id="ARBA00022553"/>
    </source>
</evidence>
<dbReference type="Pfam" id="PF00072">
    <property type="entry name" value="Response_reg"/>
    <property type="match status" value="1"/>
</dbReference>
<keyword evidence="5" id="KW-1185">Reference proteome</keyword>
<dbReference type="InterPro" id="IPR011006">
    <property type="entry name" value="CheY-like_superfamily"/>
</dbReference>
<keyword evidence="1 2" id="KW-0597">Phosphoprotein</keyword>
<protein>
    <submittedName>
        <fullName evidence="4">Response regulator</fullName>
    </submittedName>
</protein>
<reference evidence="4" key="1">
    <citation type="submission" date="2022-09" db="EMBL/GenBank/DDBJ databases">
        <title>Comparative genomics and taxonomic characterization of three novel marine species of genus Reichenbachiella exhibiting antioxidant and polysaccharide degradation activities.</title>
        <authorList>
            <person name="Muhammad N."/>
            <person name="Lee Y.-J."/>
            <person name="Ko J."/>
            <person name="Kim S.-G."/>
        </authorList>
    </citation>
    <scope>NUCLEOTIDE SEQUENCE</scope>
    <source>
        <strain evidence="4">BKB1-1</strain>
    </source>
</reference>
<dbReference type="EMBL" id="CP106679">
    <property type="protein sequence ID" value="UXP31475.1"/>
    <property type="molecule type" value="Genomic_DNA"/>
</dbReference>
<dbReference type="PANTHER" id="PTHR44591:SF3">
    <property type="entry name" value="RESPONSE REGULATORY DOMAIN-CONTAINING PROTEIN"/>
    <property type="match status" value="1"/>
</dbReference>
<evidence type="ECO:0000313" key="4">
    <source>
        <dbReference type="EMBL" id="UXP31475.1"/>
    </source>
</evidence>